<evidence type="ECO:0000259" key="1">
    <source>
        <dbReference type="PROSITE" id="PS50093"/>
    </source>
</evidence>
<dbReference type="SMART" id="SM00089">
    <property type="entry name" value="PKD"/>
    <property type="match status" value="1"/>
</dbReference>
<gene>
    <name evidence="2" type="ORF">IX84_23630</name>
</gene>
<feature type="domain" description="PKD" evidence="1">
    <location>
        <begin position="194"/>
        <end position="248"/>
    </location>
</feature>
<dbReference type="PROSITE" id="PS50093">
    <property type="entry name" value="PKD"/>
    <property type="match status" value="1"/>
</dbReference>
<dbReference type="SUPFAM" id="SSF49785">
    <property type="entry name" value="Galactose-binding domain-like"/>
    <property type="match status" value="1"/>
</dbReference>
<dbReference type="InterPro" id="IPR013783">
    <property type="entry name" value="Ig-like_fold"/>
</dbReference>
<proteinExistence type="predicted"/>
<dbReference type="CDD" id="cd00146">
    <property type="entry name" value="PKD"/>
    <property type="match status" value="1"/>
</dbReference>
<dbReference type="AlphaFoldDB" id="A0A098S207"/>
<dbReference type="InterPro" id="IPR026444">
    <property type="entry name" value="Secre_tail"/>
</dbReference>
<dbReference type="STRING" id="1524460.IX84_23630"/>
<dbReference type="InterPro" id="IPR000601">
    <property type="entry name" value="PKD_dom"/>
</dbReference>
<organism evidence="2 3">
    <name type="scientific">Phaeodactylibacter xiamenensis</name>
    <dbReference type="NCBI Taxonomy" id="1524460"/>
    <lineage>
        <taxon>Bacteria</taxon>
        <taxon>Pseudomonadati</taxon>
        <taxon>Bacteroidota</taxon>
        <taxon>Saprospiria</taxon>
        <taxon>Saprospirales</taxon>
        <taxon>Haliscomenobacteraceae</taxon>
        <taxon>Phaeodactylibacter</taxon>
    </lineage>
</organism>
<accession>A0A098S207</accession>
<protein>
    <recommendedName>
        <fullName evidence="1">PKD domain-containing protein</fullName>
    </recommendedName>
</protein>
<dbReference type="Gene3D" id="2.60.120.260">
    <property type="entry name" value="Galactose-binding domain-like"/>
    <property type="match status" value="1"/>
</dbReference>
<dbReference type="Pfam" id="PF18911">
    <property type="entry name" value="PKD_4"/>
    <property type="match status" value="1"/>
</dbReference>
<dbReference type="Proteomes" id="UP000029736">
    <property type="component" value="Unassembled WGS sequence"/>
</dbReference>
<name>A0A098S207_9BACT</name>
<comment type="caution">
    <text evidence="2">The sequence shown here is derived from an EMBL/GenBank/DDBJ whole genome shotgun (WGS) entry which is preliminary data.</text>
</comment>
<dbReference type="SUPFAM" id="SSF49299">
    <property type="entry name" value="PKD domain"/>
    <property type="match status" value="1"/>
</dbReference>
<dbReference type="InterPro" id="IPR022409">
    <property type="entry name" value="PKD/Chitinase_dom"/>
</dbReference>
<dbReference type="Pfam" id="PF18962">
    <property type="entry name" value="Por_Secre_tail"/>
    <property type="match status" value="1"/>
</dbReference>
<dbReference type="OrthoDB" id="9765926at2"/>
<dbReference type="InterPro" id="IPR008979">
    <property type="entry name" value="Galactose-bd-like_sf"/>
</dbReference>
<dbReference type="EMBL" id="JPOS01000082">
    <property type="protein sequence ID" value="KGE86126.1"/>
    <property type="molecule type" value="Genomic_DNA"/>
</dbReference>
<keyword evidence="3" id="KW-1185">Reference proteome</keyword>
<dbReference type="RefSeq" id="WP_044226192.1">
    <property type="nucleotide sequence ID" value="NZ_JBKAGJ010000002.1"/>
</dbReference>
<reference evidence="2 3" key="1">
    <citation type="journal article" date="2014" name="Int. J. Syst. Evol. Microbiol.">
        <title>Phaeodactylibacter xiamenensis gen. nov., sp. nov., a member of the family Saprospiraceae isolated from the marine alga Phaeodactylum tricornutum.</title>
        <authorList>
            <person name="Chen Z.Jr."/>
            <person name="Lei X."/>
            <person name="Lai Q."/>
            <person name="Li Y."/>
            <person name="Zhang B."/>
            <person name="Zhang J."/>
            <person name="Zhang H."/>
            <person name="Yang L."/>
            <person name="Zheng W."/>
            <person name="Tian Y."/>
            <person name="Yu Z."/>
            <person name="Xu H.Jr."/>
            <person name="Zheng T."/>
        </authorList>
    </citation>
    <scope>NUCLEOTIDE SEQUENCE [LARGE SCALE GENOMIC DNA]</scope>
    <source>
        <strain evidence="2 3">KD52</strain>
    </source>
</reference>
<dbReference type="InterPro" id="IPR035986">
    <property type="entry name" value="PKD_dom_sf"/>
</dbReference>
<dbReference type="Gene3D" id="2.60.40.10">
    <property type="entry name" value="Immunoglobulins"/>
    <property type="match status" value="1"/>
</dbReference>
<sequence>MKVPQFYLILFFLIAHVTAVVAQTYIMGLDTFVTTCSGEFYDDGGPGNDYLPNGLHQLTFCPEENNSNIRISLPALFIEEGDLLCFYDGMNTTAPLLICSDQVLYGLGFTVQGSMANPSGCITAVFESDANGNGFGWEGSISCIEDCQPILPAIGLSEPAISNLGTLDLCPGDTMTLNGTATYPQNGLGYTQSDELTHFKWIFGDGNFAEGDTVHHVYESSGGYLLQLIATDTAGCTNTFSLHQRVQVSEYPAFFTSEDTTTYCPGDTISLLGGTENNPVEQAIVSAYNPGMTFLYSDGQNQQLFLPDGNGTSYTGTVNVNSFPPGSTIINGNELQGICLDLEHSYAGDLDIEIICPNGQSAYMINYGTSSIGSTNFGEPWATGPVDVEQMDSTQGIPYTYCFSMINNDFGTLNSEAGNFIYTYTTVPNAEGEQYTYEDHYFPAGTYLPATPLTALEGCPLNGAWTIRVQDNLYQDNGWLFLWNINFFLNTLPAFSADISSTQWLPSSSTLYVDSTALIAIADTINQMTFRFEATNAFGCRSEETITIPIQQPDEAPCGVATRVKEPRSNDQQFLLYPNPAQTEVQISFPEALKSNGLLRLTNAQGSLIRHIGLPEGTTEYTLDLQGLAPGYYVLSSQAYSGPFTARPLVIAK</sequence>
<evidence type="ECO:0000313" key="3">
    <source>
        <dbReference type="Proteomes" id="UP000029736"/>
    </source>
</evidence>
<evidence type="ECO:0000313" key="2">
    <source>
        <dbReference type="EMBL" id="KGE86126.1"/>
    </source>
</evidence>